<comment type="caution">
    <text evidence="1">The sequence shown here is derived from an EMBL/GenBank/DDBJ whole genome shotgun (WGS) entry which is preliminary data.</text>
</comment>
<organism evidence="1 2">
    <name type="scientific">Streptomyces enissocaesilis</name>
    <dbReference type="NCBI Taxonomy" id="332589"/>
    <lineage>
        <taxon>Bacteria</taxon>
        <taxon>Bacillati</taxon>
        <taxon>Actinomycetota</taxon>
        <taxon>Actinomycetes</taxon>
        <taxon>Kitasatosporales</taxon>
        <taxon>Streptomycetaceae</taxon>
        <taxon>Streptomyces</taxon>
        <taxon>Streptomyces rochei group</taxon>
    </lineage>
</organism>
<sequence length="85" mass="9587">MSFMFGDSPDARELFLTRVRDLTVGWTPGCLLFAWFLTREEGWHTSFLALCVLPPVAAHLGIRAKCEIRAGLARGRAPWPLRSSR</sequence>
<protein>
    <submittedName>
        <fullName evidence="1">Uncharacterized protein</fullName>
    </submittedName>
</protein>
<accession>A0ABN3WZW4</accession>
<evidence type="ECO:0000313" key="2">
    <source>
        <dbReference type="Proteomes" id="UP001500403"/>
    </source>
</evidence>
<dbReference type="RefSeq" id="WP_344492547.1">
    <property type="nucleotide sequence ID" value="NZ_BAAAUD010000014.1"/>
</dbReference>
<keyword evidence="2" id="KW-1185">Reference proteome</keyword>
<proteinExistence type="predicted"/>
<gene>
    <name evidence="1" type="ORF">GCM10010446_14870</name>
</gene>
<dbReference type="Proteomes" id="UP001500403">
    <property type="component" value="Unassembled WGS sequence"/>
</dbReference>
<dbReference type="EMBL" id="BAAAUD010000014">
    <property type="protein sequence ID" value="GAA2931123.1"/>
    <property type="molecule type" value="Genomic_DNA"/>
</dbReference>
<name>A0ABN3WZW4_9ACTN</name>
<reference evidence="1 2" key="1">
    <citation type="journal article" date="2019" name="Int. J. Syst. Evol. Microbiol.">
        <title>The Global Catalogue of Microorganisms (GCM) 10K type strain sequencing project: providing services to taxonomists for standard genome sequencing and annotation.</title>
        <authorList>
            <consortium name="The Broad Institute Genomics Platform"/>
            <consortium name="The Broad Institute Genome Sequencing Center for Infectious Disease"/>
            <person name="Wu L."/>
            <person name="Ma J."/>
        </authorList>
    </citation>
    <scope>NUCLEOTIDE SEQUENCE [LARGE SCALE GENOMIC DNA]</scope>
    <source>
        <strain evidence="1 2">JCM 9088</strain>
    </source>
</reference>
<evidence type="ECO:0000313" key="1">
    <source>
        <dbReference type="EMBL" id="GAA2931123.1"/>
    </source>
</evidence>